<proteinExistence type="predicted"/>
<dbReference type="InterPro" id="IPR013761">
    <property type="entry name" value="SAM/pointed_sf"/>
</dbReference>
<organism evidence="3 4">
    <name type="scientific">Amphimedon queenslandica</name>
    <name type="common">Sponge</name>
    <dbReference type="NCBI Taxonomy" id="400682"/>
    <lineage>
        <taxon>Eukaryota</taxon>
        <taxon>Metazoa</taxon>
        <taxon>Porifera</taxon>
        <taxon>Demospongiae</taxon>
        <taxon>Heteroscleromorpha</taxon>
        <taxon>Haplosclerida</taxon>
        <taxon>Niphatidae</taxon>
        <taxon>Amphimedon</taxon>
    </lineage>
</organism>
<sequence length="1961" mass="227689">MLKVSLDTSEGEICKEIVNFIDNRQQRVFVVIANMQDLTVEMVNYLRLMIEQKESKSIYSDKVFALLLSFPQVQFFNRCYPTLFLHGWDYFYLDSLTTDMGVEGISESLRNVVNIKQCFRIALGIQEGNDVLSLDLEPLLEVAIPVVSARVIVGSSNGEYNKAISVSARQVQIKKIFFKAQEKHACTPIGEAFCTLFREYWDNKTVIRFLQDAANFTFQHQSTLSITSYVQTRIKALFFEFLVYMLWLINQDCNLDTLVSRMNTDSYEIVQKVFSSVIQTMFKRLHNLQTLSYVCRNLRPPEDKKFQFPFFNLIYHYMEELIDVCYGIMNKKKLDPKTSISPKKTKEFLEQQMLNEMKNKLNQLIENFASTNANNLCGRDQAMASVISSLQNGDLWQCYFHDFIKLKCAQSDDIQTVLPEETVIAQVLSISFNFERQKDNYISRLAWLHVCSEICKTDLNQTIDKLKRLKTFIAHHPQETIATVTQTVVTGYKNLEALIIKRCYTSLHDSVDDQVALIQWYKLYKDIIQMESLYNSLHDLEDPQLRFDFFKVYIMYSLVHSHRDPTSAECLELCVFLYSEKINPISNISVEYAFSECLSAMKALNCSKSFISSVVDMLLSFMFHTITPAGQSCYCWFFSAALPESKDQLLQYITPAQYKFYLLLILKLNQLNDEDENDVLKIFQSDLRREIIFLIRSSKMNLTESFIFSHAVDSEKMTLANAYMQIVYHHQAINFSKIKLKVAITKLKLLIDKSQSCEDQSEKSLLQLETEAFTQIFLQVMAYNLADVEGSQMVPRLPPQVETYLESNEMNGSIFCMLLWNRLKSTEKLRRTLIAYYDDRSKFTCLNKCKQMAKDEMQESVEFSLPALIQKKTEVKELYRKTCKVLLDIHQRKQTSDGLNKLKEECGVDLEVQVEISVSQGESFRIKKRNALCMCIWLCSFYEFYLKKVKSGHLASAVHSEMEDYFSEDCIRLIICFINSQLITPQNEQDLPSDPNAPLFEVQGHRIVPIQRQGHRSDPIYKLFFPDKQDDQSRQICNALATVTAAILACPDQSNHLWYHLFSPDKLSGTQVTGFLLNSAIKEGRLYDCGIVLDEEGEYGRPEYLHRAEKGMLTLHSLYLLLWCNFGTFCMNLLTQRDSNIKGTVISSYQAVRHYCKSQLSLMWLHMTTNMALTDEQLSLLIVCSMKRMIQNSYQRPTGLLHELEKRDEYEKMWHAQIFAPSLKEVENNFASYLSKLKADDLIAKLNLRELSCSYPHVPTLQQFTHFVQRHCASSEQRGKYDVLVKLTNSYSRLQSYSALLPSLIEFYQWIVTDLSHDLTQEESTKMGICSAVKYASEKYSKDVEKNYTKLFERVQNDYNEYLKVIDFSIGAGACANVQRKNSVPLMNDATEVFKFLPGGTSDETEEQRDFLFLVIQDIVNFHNNFLREINELIKHNDTLKKYLSTLPDEENAEFAMLRVHPLAVNEYSCILGHNVSNRRSLLELVHKHQTETGYDLDKIQEEIVVHFIAGKLPIDDCQTKLKLQFHYKVMHTEQSKMQHPTELMLTLDQLNDEDMKKSIPQDEGFLTALKNELYTLDYDKLVEVAHCLKTIAEHIIKKIEEGQILKNDIIDQNVGDVLPKIVYDQEDQHDLLKVFDDLGMNKLQNIHRVRIVAIPMKHLLTTLQVIVEWIKDGIYDFHTLPKAMKVPLKKEDEEKIFAIQKDFKQNHIDELLEKLKGIVVVLTDCEQDLMKKIDEELDVSIFQYLRNLSLVTDDDENLIKLFPKHIKPRHYMALRICLRKVIICIEEERLDEGLHKNKWSEYVEDLWSEEKLEHLREMATEIDYTQVYDPVKGAYGFDDEEIIAEENIMTEEDDSMPQVSQDSPNLSRPETVSEEAPSAAQTSDHDLSAAAEKVTSTDISDYLRSLKLDQYIEEFMEMEIDGIALFDIDDETLETLGVDTKKDRLKIKTRFKQWLRKKPV</sequence>
<dbReference type="PROSITE" id="PS50105">
    <property type="entry name" value="SAM_DOMAIN"/>
    <property type="match status" value="1"/>
</dbReference>
<dbReference type="Gene3D" id="1.10.150.50">
    <property type="entry name" value="Transcription Factor, Ets-1"/>
    <property type="match status" value="1"/>
</dbReference>
<dbReference type="SMART" id="SM00454">
    <property type="entry name" value="SAM"/>
    <property type="match status" value="1"/>
</dbReference>
<dbReference type="InterPro" id="IPR001660">
    <property type="entry name" value="SAM"/>
</dbReference>
<dbReference type="Pfam" id="PF00536">
    <property type="entry name" value="SAM_1"/>
    <property type="match status" value="1"/>
</dbReference>
<reference evidence="3" key="2">
    <citation type="submission" date="2024-06" db="UniProtKB">
        <authorList>
            <consortium name="EnsemblMetazoa"/>
        </authorList>
    </citation>
    <scope>IDENTIFICATION</scope>
</reference>
<evidence type="ECO:0000259" key="2">
    <source>
        <dbReference type="PROSITE" id="PS50105"/>
    </source>
</evidence>
<dbReference type="EnsemblMetazoa" id="XM_020003133.1">
    <property type="protein sequence ID" value="XP_019858692.1"/>
    <property type="gene ID" value="LOC109586902"/>
</dbReference>
<dbReference type="CDD" id="cd09487">
    <property type="entry name" value="SAM_superfamily"/>
    <property type="match status" value="1"/>
</dbReference>
<keyword evidence="4" id="KW-1185">Reference proteome</keyword>
<name>A0AAN0JPD1_AMPQE</name>
<dbReference type="SUPFAM" id="SSF47769">
    <property type="entry name" value="SAM/Pointed domain"/>
    <property type="match status" value="1"/>
</dbReference>
<evidence type="ECO:0000313" key="3">
    <source>
        <dbReference type="EnsemblMetazoa" id="XP_019858692.1"/>
    </source>
</evidence>
<feature type="region of interest" description="Disordered" evidence="1">
    <location>
        <begin position="1850"/>
        <end position="1889"/>
    </location>
</feature>
<accession>A0AAN0JPD1</accession>
<dbReference type="RefSeq" id="XP_019858692.1">
    <property type="nucleotide sequence ID" value="XM_020003133.1"/>
</dbReference>
<dbReference type="KEGG" id="aqu:109586902"/>
<evidence type="ECO:0000313" key="4">
    <source>
        <dbReference type="Proteomes" id="UP000007879"/>
    </source>
</evidence>
<dbReference type="Proteomes" id="UP000007879">
    <property type="component" value="Unassembled WGS sequence"/>
</dbReference>
<protein>
    <recommendedName>
        <fullName evidence="2">SAM domain-containing protein</fullName>
    </recommendedName>
</protein>
<evidence type="ECO:0000256" key="1">
    <source>
        <dbReference type="SAM" id="MobiDB-lite"/>
    </source>
</evidence>
<feature type="compositionally biased region" description="Polar residues" evidence="1">
    <location>
        <begin position="1858"/>
        <end position="1871"/>
    </location>
</feature>
<feature type="domain" description="SAM" evidence="2">
    <location>
        <begin position="1895"/>
        <end position="1948"/>
    </location>
</feature>
<reference evidence="4" key="1">
    <citation type="journal article" date="2010" name="Nature">
        <title>The Amphimedon queenslandica genome and the evolution of animal complexity.</title>
        <authorList>
            <person name="Srivastava M."/>
            <person name="Simakov O."/>
            <person name="Chapman J."/>
            <person name="Fahey B."/>
            <person name="Gauthier M.E."/>
            <person name="Mitros T."/>
            <person name="Richards G.S."/>
            <person name="Conaco C."/>
            <person name="Dacre M."/>
            <person name="Hellsten U."/>
            <person name="Larroux C."/>
            <person name="Putnam N.H."/>
            <person name="Stanke M."/>
            <person name="Adamska M."/>
            <person name="Darling A."/>
            <person name="Degnan S.M."/>
            <person name="Oakley T.H."/>
            <person name="Plachetzki D.C."/>
            <person name="Zhai Y."/>
            <person name="Adamski M."/>
            <person name="Calcino A."/>
            <person name="Cummins S.F."/>
            <person name="Goodstein D.M."/>
            <person name="Harris C."/>
            <person name="Jackson D.J."/>
            <person name="Leys S.P."/>
            <person name="Shu S."/>
            <person name="Woodcroft B.J."/>
            <person name="Vervoort M."/>
            <person name="Kosik K.S."/>
            <person name="Manning G."/>
            <person name="Degnan B.M."/>
            <person name="Rokhsar D.S."/>
        </authorList>
    </citation>
    <scope>NUCLEOTIDE SEQUENCE [LARGE SCALE GENOMIC DNA]</scope>
</reference>
<dbReference type="GeneID" id="109586902"/>